<protein>
    <recommendedName>
        <fullName evidence="6">Hydrolase</fullName>
    </recommendedName>
</protein>
<name>A0A8T0C6D8_9GAMM</name>
<dbReference type="EMBL" id="AHCD03000035">
    <property type="protein sequence ID" value="KAF7786296.1"/>
    <property type="molecule type" value="Genomic_DNA"/>
</dbReference>
<sequence>MPIIILFSFFITLSPLVCATTIKIDGTLDEQQWQTAAVMSDFRKVQPYTEEATSEQNATQVKIFSDTMGIYVGFINKQSKHEIADKKETNDSDFSSDYNEVIIDISGSGQDVFGFSVNAANSRKDATWFKETENTEWDGEWQSATKIDETSWYAEIFVPWNTLATSAEASSELPPKFYFSRYIHVLSESLAFPTTSPLKNRFIDEFTPLNLERVNVSEVNFFPYASYTTSNRASDDIKLGGDIFINHKGHRANISINPDFGHVESDDLVLNFDLQEIISEEKRPFFIENQTMFEANNAFDDVRLIETRRIGVDPSSDAIMDIGIATKYVSKVAAVNLGAMAVKERDLSAHTLGKQFYVLSAKKPISESTAGMLISRVENDSQHRQADVYALDFSIRESQYWTLDSMWFTSDISEPTLARKGNGTTIDFSYKATDHLLLDINLNYLDKDLDINDLGYTDRANIKSVNISQEIIVNDFPDNAILKEVEVAIWMDHYTDTDNTRLSLGYYAAQVSSSVTAQLRDTSKLALTMRKFLPGVDDQTAYDQPFKRPGGAGFKLSYDSPNTTRFQFNAFLETEQLSTVSNDHVSLKYNLGGKLALNQNHSIQANLDYIDNNAWLVERNNALASYERDQYNFSLGYDAFYDDSHFINLKLQWITVDARGIESYQVRDTLDYLMLTSVTNSSFEQTNLDIQLRYRYEVSSLSSFYLVYSHSDLSQKEVRTLGLDRLSNDLDQNRLLIKYKHHF</sequence>
<feature type="domain" description="DUF5916" evidence="3">
    <location>
        <begin position="220"/>
        <end position="334"/>
    </location>
</feature>
<dbReference type="Pfam" id="PF19313">
    <property type="entry name" value="DUF5916"/>
    <property type="match status" value="2"/>
</dbReference>
<dbReference type="GeneID" id="61358499"/>
<accession>A0A8T0C6D8</accession>
<evidence type="ECO:0000256" key="1">
    <source>
        <dbReference type="SAM" id="SignalP"/>
    </source>
</evidence>
<dbReference type="AlphaFoldDB" id="A0A8T0C6D8"/>
<dbReference type="Proteomes" id="UP000016480">
    <property type="component" value="Unassembled WGS sequence"/>
</dbReference>
<dbReference type="GO" id="GO:0016052">
    <property type="term" value="P:carbohydrate catabolic process"/>
    <property type="evidence" value="ECO:0007669"/>
    <property type="project" value="InterPro"/>
</dbReference>
<evidence type="ECO:0000313" key="4">
    <source>
        <dbReference type="EMBL" id="KAF7786296.1"/>
    </source>
</evidence>
<dbReference type="Gene3D" id="2.60.40.1190">
    <property type="match status" value="1"/>
</dbReference>
<feature type="domain" description="Carbohydrate-binding" evidence="2">
    <location>
        <begin position="24"/>
        <end position="169"/>
    </location>
</feature>
<dbReference type="RefSeq" id="WP_010381597.1">
    <property type="nucleotide sequence ID" value="NZ_AHCD03000035.1"/>
</dbReference>
<dbReference type="GO" id="GO:0004553">
    <property type="term" value="F:hydrolase activity, hydrolyzing O-glycosyl compounds"/>
    <property type="evidence" value="ECO:0007669"/>
    <property type="project" value="InterPro"/>
</dbReference>
<dbReference type="GO" id="GO:0030246">
    <property type="term" value="F:carbohydrate binding"/>
    <property type="evidence" value="ECO:0007669"/>
    <property type="project" value="InterPro"/>
</dbReference>
<gene>
    <name evidence="4" type="ORF">PRUB_a0812</name>
</gene>
<feature type="domain" description="DUF5916" evidence="3">
    <location>
        <begin position="376"/>
        <end position="715"/>
    </location>
</feature>
<evidence type="ECO:0000313" key="5">
    <source>
        <dbReference type="Proteomes" id="UP000016480"/>
    </source>
</evidence>
<dbReference type="SUPFAM" id="SSF56935">
    <property type="entry name" value="Porins"/>
    <property type="match status" value="1"/>
</dbReference>
<organism evidence="4 5">
    <name type="scientific">Pseudoalteromonas rubra</name>
    <dbReference type="NCBI Taxonomy" id="43658"/>
    <lineage>
        <taxon>Bacteria</taxon>
        <taxon>Pseudomonadati</taxon>
        <taxon>Pseudomonadota</taxon>
        <taxon>Gammaproteobacteria</taxon>
        <taxon>Alteromonadales</taxon>
        <taxon>Pseudoalteromonadaceae</taxon>
        <taxon>Pseudoalteromonas</taxon>
    </lineage>
</organism>
<keyword evidence="1" id="KW-0732">Signal</keyword>
<evidence type="ECO:0000259" key="2">
    <source>
        <dbReference type="Pfam" id="PF06452"/>
    </source>
</evidence>
<dbReference type="InterPro" id="IPR045670">
    <property type="entry name" value="DUF5916"/>
</dbReference>
<evidence type="ECO:0008006" key="6">
    <source>
        <dbReference type="Google" id="ProtNLM"/>
    </source>
</evidence>
<feature type="chain" id="PRO_5035756386" description="Hydrolase" evidence="1">
    <location>
        <begin position="20"/>
        <end position="743"/>
    </location>
</feature>
<reference evidence="4 5" key="1">
    <citation type="journal article" date="2012" name="J. Bacteriol.">
        <title>Genome sequence of the cycloprodigiosin-producing bacterial strain Pseudoalteromonas rubra ATCC 29570(T).</title>
        <authorList>
            <person name="Xie B.B."/>
            <person name="Shu Y.L."/>
            <person name="Qin Q.L."/>
            <person name="Rong J.C."/>
            <person name="Zhang X.Y."/>
            <person name="Chen X.L."/>
            <person name="Zhou B.C."/>
            <person name="Zhang Y.Z."/>
        </authorList>
    </citation>
    <scope>NUCLEOTIDE SEQUENCE [LARGE SCALE GENOMIC DNA]</scope>
    <source>
        <strain evidence="4 5">DSM 6842</strain>
    </source>
</reference>
<dbReference type="Pfam" id="PF06452">
    <property type="entry name" value="CBM9_1"/>
    <property type="match status" value="1"/>
</dbReference>
<proteinExistence type="predicted"/>
<comment type="caution">
    <text evidence="4">The sequence shown here is derived from an EMBL/GenBank/DDBJ whole genome shotgun (WGS) entry which is preliminary data.</text>
</comment>
<evidence type="ECO:0000259" key="3">
    <source>
        <dbReference type="Pfam" id="PF19313"/>
    </source>
</evidence>
<dbReference type="SUPFAM" id="SSF49344">
    <property type="entry name" value="CBD9-like"/>
    <property type="match status" value="1"/>
</dbReference>
<dbReference type="InterPro" id="IPR010502">
    <property type="entry name" value="Carb-bd_dom_fam9"/>
</dbReference>
<feature type="signal peptide" evidence="1">
    <location>
        <begin position="1"/>
        <end position="19"/>
    </location>
</feature>